<feature type="compositionally biased region" description="Acidic residues" evidence="2">
    <location>
        <begin position="399"/>
        <end position="433"/>
    </location>
</feature>
<feature type="coiled-coil region" evidence="1">
    <location>
        <begin position="184"/>
        <end position="220"/>
    </location>
</feature>
<protein>
    <submittedName>
        <fullName evidence="3">Uncharacterized protein</fullName>
    </submittedName>
</protein>
<dbReference type="OrthoDB" id="2565191at2759"/>
<evidence type="ECO:0000313" key="4">
    <source>
        <dbReference type="Proteomes" id="UP000305067"/>
    </source>
</evidence>
<feature type="compositionally biased region" description="Acidic residues" evidence="2">
    <location>
        <begin position="292"/>
        <end position="310"/>
    </location>
</feature>
<evidence type="ECO:0000256" key="2">
    <source>
        <dbReference type="SAM" id="MobiDB-lite"/>
    </source>
</evidence>
<proteinExistence type="predicted"/>
<evidence type="ECO:0000313" key="3">
    <source>
        <dbReference type="EMBL" id="TFK96826.1"/>
    </source>
</evidence>
<dbReference type="AlphaFoldDB" id="A0A5C3Q5L9"/>
<feature type="region of interest" description="Disordered" evidence="2">
    <location>
        <begin position="397"/>
        <end position="433"/>
    </location>
</feature>
<reference evidence="3 4" key="1">
    <citation type="journal article" date="2019" name="Nat. Ecol. Evol.">
        <title>Megaphylogeny resolves global patterns of mushroom evolution.</title>
        <authorList>
            <person name="Varga T."/>
            <person name="Krizsan K."/>
            <person name="Foldi C."/>
            <person name="Dima B."/>
            <person name="Sanchez-Garcia M."/>
            <person name="Sanchez-Ramirez S."/>
            <person name="Szollosi G.J."/>
            <person name="Szarkandi J.G."/>
            <person name="Papp V."/>
            <person name="Albert L."/>
            <person name="Andreopoulos W."/>
            <person name="Angelini C."/>
            <person name="Antonin V."/>
            <person name="Barry K.W."/>
            <person name="Bougher N.L."/>
            <person name="Buchanan P."/>
            <person name="Buyck B."/>
            <person name="Bense V."/>
            <person name="Catcheside P."/>
            <person name="Chovatia M."/>
            <person name="Cooper J."/>
            <person name="Damon W."/>
            <person name="Desjardin D."/>
            <person name="Finy P."/>
            <person name="Geml J."/>
            <person name="Haridas S."/>
            <person name="Hughes K."/>
            <person name="Justo A."/>
            <person name="Karasinski D."/>
            <person name="Kautmanova I."/>
            <person name="Kiss B."/>
            <person name="Kocsube S."/>
            <person name="Kotiranta H."/>
            <person name="LaButti K.M."/>
            <person name="Lechner B.E."/>
            <person name="Liimatainen K."/>
            <person name="Lipzen A."/>
            <person name="Lukacs Z."/>
            <person name="Mihaltcheva S."/>
            <person name="Morgado L.N."/>
            <person name="Niskanen T."/>
            <person name="Noordeloos M.E."/>
            <person name="Ohm R.A."/>
            <person name="Ortiz-Santana B."/>
            <person name="Ovrebo C."/>
            <person name="Racz N."/>
            <person name="Riley R."/>
            <person name="Savchenko A."/>
            <person name="Shiryaev A."/>
            <person name="Soop K."/>
            <person name="Spirin V."/>
            <person name="Szebenyi C."/>
            <person name="Tomsovsky M."/>
            <person name="Tulloss R.E."/>
            <person name="Uehling J."/>
            <person name="Grigoriev I.V."/>
            <person name="Vagvolgyi C."/>
            <person name="Papp T."/>
            <person name="Martin F.M."/>
            <person name="Miettinen O."/>
            <person name="Hibbett D.S."/>
            <person name="Nagy L.G."/>
        </authorList>
    </citation>
    <scope>NUCLEOTIDE SEQUENCE [LARGE SCALE GENOMIC DNA]</scope>
    <source>
        <strain evidence="3 4">CBS 309.79</strain>
    </source>
</reference>
<evidence type="ECO:0000256" key="1">
    <source>
        <dbReference type="SAM" id="Coils"/>
    </source>
</evidence>
<sequence length="433" mass="48261">MRVKKDVYTRVDIKRENDGPPPVCGDDREGGEYFDLESDGNADDRDGKGDLDMDKAENDQDKEKDQPYIDGGGRTLRKRKPKLSVPSPLPSPPRPVKKRKLVDVAREKVEERFLAGPAVRGAGPAVRGAGPAVRGLGLGGVQLPVLVDGTPDVVEASHPSGTPQELLKIIHRFTSQYYTERSLLSNASREYRRVKRVKDVARAEERAREVVLERVRVKEEKVRRREGMVWRDDEIEDEEGMGEGEEDVEPEEGVELEEVEDVLDVPGTQLVEEDDEEGEEDDQLGPQHQVEEQQDDDDDDNPEEDEDQLEQDPNHEQPTPRIRGEKIRDMYKGMDGSALFALGMLVQTHITILTQTLVKQRIFTVGEEGHTQTLHPDLDSNTAHTSAGAVMSGMYTFETDPEDTGVDEDEEEDIGGDGNDDSDGLAEDETGDV</sequence>
<name>A0A5C3Q5L9_9AGAR</name>
<feature type="compositionally biased region" description="Acidic residues" evidence="2">
    <location>
        <begin position="233"/>
        <end position="263"/>
    </location>
</feature>
<feature type="region of interest" description="Disordered" evidence="2">
    <location>
        <begin position="233"/>
        <end position="326"/>
    </location>
</feature>
<dbReference type="EMBL" id="ML178854">
    <property type="protein sequence ID" value="TFK96826.1"/>
    <property type="molecule type" value="Genomic_DNA"/>
</dbReference>
<feature type="compositionally biased region" description="Acidic residues" evidence="2">
    <location>
        <begin position="271"/>
        <end position="283"/>
    </location>
</feature>
<accession>A0A5C3Q5L9</accession>
<feature type="compositionally biased region" description="Basic and acidic residues" evidence="2">
    <location>
        <begin position="42"/>
        <end position="67"/>
    </location>
</feature>
<keyword evidence="4" id="KW-1185">Reference proteome</keyword>
<dbReference type="STRING" id="1884261.A0A5C3Q5L9"/>
<gene>
    <name evidence="3" type="ORF">BDV98DRAFT_299047</name>
</gene>
<keyword evidence="1" id="KW-0175">Coiled coil</keyword>
<feature type="compositionally biased region" description="Basic and acidic residues" evidence="2">
    <location>
        <begin position="1"/>
        <end position="18"/>
    </location>
</feature>
<feature type="compositionally biased region" description="Acidic residues" evidence="2">
    <location>
        <begin position="32"/>
        <end position="41"/>
    </location>
</feature>
<organism evidence="3 4">
    <name type="scientific">Pterulicium gracile</name>
    <dbReference type="NCBI Taxonomy" id="1884261"/>
    <lineage>
        <taxon>Eukaryota</taxon>
        <taxon>Fungi</taxon>
        <taxon>Dikarya</taxon>
        <taxon>Basidiomycota</taxon>
        <taxon>Agaricomycotina</taxon>
        <taxon>Agaricomycetes</taxon>
        <taxon>Agaricomycetidae</taxon>
        <taxon>Agaricales</taxon>
        <taxon>Pleurotineae</taxon>
        <taxon>Pterulaceae</taxon>
        <taxon>Pterulicium</taxon>
    </lineage>
</organism>
<feature type="region of interest" description="Disordered" evidence="2">
    <location>
        <begin position="1"/>
        <end position="101"/>
    </location>
</feature>
<dbReference type="Proteomes" id="UP000305067">
    <property type="component" value="Unassembled WGS sequence"/>
</dbReference>